<organism evidence="2">
    <name type="scientific">Cryptomonas curvata</name>
    <dbReference type="NCBI Taxonomy" id="233186"/>
    <lineage>
        <taxon>Eukaryota</taxon>
        <taxon>Cryptophyceae</taxon>
        <taxon>Cryptomonadales</taxon>
        <taxon>Cryptomonadaceae</taxon>
        <taxon>Cryptomonas</taxon>
    </lineage>
</organism>
<evidence type="ECO:0000313" key="2">
    <source>
        <dbReference type="EMBL" id="CAD8659392.1"/>
    </source>
</evidence>
<dbReference type="EMBL" id="HBEZ01056898">
    <property type="protein sequence ID" value="CAD8659392.1"/>
    <property type="molecule type" value="Transcribed_RNA"/>
</dbReference>
<reference evidence="2" key="1">
    <citation type="submission" date="2021-01" db="EMBL/GenBank/DDBJ databases">
        <authorList>
            <person name="Corre E."/>
            <person name="Pelletier E."/>
            <person name="Niang G."/>
            <person name="Scheremetjew M."/>
            <person name="Finn R."/>
            <person name="Kale V."/>
            <person name="Holt S."/>
            <person name="Cochrane G."/>
            <person name="Meng A."/>
            <person name="Brown T."/>
            <person name="Cohen L."/>
        </authorList>
    </citation>
    <scope>NUCLEOTIDE SEQUENCE</scope>
    <source>
        <strain evidence="2">CCAP979/52</strain>
    </source>
</reference>
<feature type="compositionally biased region" description="Basic and acidic residues" evidence="1">
    <location>
        <begin position="69"/>
        <end position="78"/>
    </location>
</feature>
<gene>
    <name evidence="2" type="ORF">CCUR1050_LOCUS31255</name>
</gene>
<accession>A0A7S0N3U6</accession>
<dbReference type="AlphaFoldDB" id="A0A7S0N3U6"/>
<name>A0A7S0N3U6_9CRYP</name>
<sequence>MSQTKTSKHVGVGFGSGHVTMNIAEAASYQENVAKDHRITGRSKIFDELRKWPTTSSQARNAFEGYNKSSEKIKESLNDGKGGQKGTPPSHTPSGIQARQGILDRRHFHVSDDLLQHYESGLKTNMKPR</sequence>
<feature type="compositionally biased region" description="Polar residues" evidence="1">
    <location>
        <begin position="87"/>
        <end position="97"/>
    </location>
</feature>
<protein>
    <submittedName>
        <fullName evidence="2">Uncharacterized protein</fullName>
    </submittedName>
</protein>
<feature type="region of interest" description="Disordered" evidence="1">
    <location>
        <begin position="56"/>
        <end position="99"/>
    </location>
</feature>
<proteinExistence type="predicted"/>
<evidence type="ECO:0000256" key="1">
    <source>
        <dbReference type="SAM" id="MobiDB-lite"/>
    </source>
</evidence>